<dbReference type="AlphaFoldDB" id="A0A7S3K6A9"/>
<gene>
    <name evidence="1" type="ORF">ALAG00032_LOCUS15523</name>
</gene>
<reference evidence="1" key="1">
    <citation type="submission" date="2021-01" db="EMBL/GenBank/DDBJ databases">
        <authorList>
            <person name="Corre E."/>
            <person name="Pelletier E."/>
            <person name="Niang G."/>
            <person name="Scheremetjew M."/>
            <person name="Finn R."/>
            <person name="Kale V."/>
            <person name="Holt S."/>
            <person name="Cochrane G."/>
            <person name="Meng A."/>
            <person name="Brown T."/>
            <person name="Cohen L."/>
        </authorList>
    </citation>
    <scope>NUCLEOTIDE SEQUENCE</scope>
    <source>
        <strain evidence="1">CCMP1510</strain>
    </source>
</reference>
<accession>A0A7S3K6A9</accession>
<evidence type="ECO:0000313" key="1">
    <source>
        <dbReference type="EMBL" id="CAE0374719.1"/>
    </source>
</evidence>
<dbReference type="EMBL" id="HBIJ01023485">
    <property type="protein sequence ID" value="CAE0374719.1"/>
    <property type="molecule type" value="Transcribed_RNA"/>
</dbReference>
<organism evidence="1">
    <name type="scientific">Aureoumbra lagunensis</name>
    <dbReference type="NCBI Taxonomy" id="44058"/>
    <lineage>
        <taxon>Eukaryota</taxon>
        <taxon>Sar</taxon>
        <taxon>Stramenopiles</taxon>
        <taxon>Ochrophyta</taxon>
        <taxon>Pelagophyceae</taxon>
        <taxon>Pelagomonadales</taxon>
        <taxon>Aureoumbra</taxon>
    </lineage>
</organism>
<proteinExistence type="predicted"/>
<name>A0A7S3K6A9_9STRA</name>
<sequence>MRPGEGLLRMPRIRSEFTTKFDKKTQRSTNFEKPTLPLPTPEVPELESLDEQIEDMRYKITQLQAPSVTKKDWLVVAAVAAQSRHARASDTFITESIAPEKIDLYPNYARELRRKQIESKKNNTNNNAGKPAEFWPPSPVVRINYHN</sequence>
<protein>
    <submittedName>
        <fullName evidence="1">Uncharacterized protein</fullName>
    </submittedName>
</protein>